<dbReference type="Gene3D" id="1.25.40.10">
    <property type="entry name" value="Tetratricopeptide repeat domain"/>
    <property type="match status" value="3"/>
</dbReference>
<dbReference type="PANTHER" id="PTHR45586:SF1">
    <property type="entry name" value="LIPOPOLYSACCHARIDE ASSEMBLY PROTEIN B"/>
    <property type="match status" value="1"/>
</dbReference>
<proteinExistence type="predicted"/>
<gene>
    <name evidence="4" type="ORF">DFR42_103518</name>
</gene>
<keyword evidence="2 3" id="KW-0802">TPR repeat</keyword>
<dbReference type="InterPro" id="IPR011990">
    <property type="entry name" value="TPR-like_helical_dom_sf"/>
</dbReference>
<dbReference type="AlphaFoldDB" id="A0A318JAB6"/>
<evidence type="ECO:0000313" key="5">
    <source>
        <dbReference type="Proteomes" id="UP000247792"/>
    </source>
</evidence>
<evidence type="ECO:0000313" key="4">
    <source>
        <dbReference type="EMBL" id="PXX44249.1"/>
    </source>
</evidence>
<keyword evidence="1" id="KW-0677">Repeat</keyword>
<comment type="caution">
    <text evidence="4">The sequence shown here is derived from an EMBL/GenBank/DDBJ whole genome shotgun (WGS) entry which is preliminary data.</text>
</comment>
<dbReference type="EMBL" id="QJKB01000003">
    <property type="protein sequence ID" value="PXX44249.1"/>
    <property type="molecule type" value="Genomic_DNA"/>
</dbReference>
<feature type="repeat" description="TPR" evidence="3">
    <location>
        <begin position="557"/>
        <end position="590"/>
    </location>
</feature>
<dbReference type="SMART" id="SM00028">
    <property type="entry name" value="TPR"/>
    <property type="match status" value="7"/>
</dbReference>
<organism evidence="4 5">
    <name type="scientific">Undibacterium pigrum</name>
    <dbReference type="NCBI Taxonomy" id="401470"/>
    <lineage>
        <taxon>Bacteria</taxon>
        <taxon>Pseudomonadati</taxon>
        <taxon>Pseudomonadota</taxon>
        <taxon>Betaproteobacteria</taxon>
        <taxon>Burkholderiales</taxon>
        <taxon>Oxalobacteraceae</taxon>
        <taxon>Undibacterium</taxon>
    </lineage>
</organism>
<sequence length="637" mass="70782">MQLQRKISYQRQIGFVLKTLPTLLFKPIVSAIRAASLWQPATLLLSVALISGCATVGKQGSVAAEDTHHVSDAAQAALSAEQTLHGVTSLPAYEDKLPEVALSEELFYKIITAEIAYQRGSWQGAYVTLYSVAQQTRDPRLARRAAEIALSAKQSGEALQAVRLWRELAPNSNEATQYYMGFMVMNNNLAEIQSVYTEKLKSSDPKQLGVTMLQAQRLLSRGRDKNAAFNALETLLEPYKNNTDAHMALAQGAYTKGDNKRAVAEAQAVLKAKPDSQLAVLTIAQASPQADAAKALSAFLVKNPSARDVRLAYASILIDLKQLDQATHEFETLARDKPDDASAIYTLGVLAMERNQSQKAETYFLQYLKTLEGKTGEERDPTTTLVNLSRIAAERKDYKAAQEWLAQVESYDGRNPAWFNVQIRRTFLLVKEGKLLEARAFIQQIKASNEAEQIQLIQSEAQLLRDAGLPDQAKAVLTEGIKQAPNNPDLLYDFAMLAESQKDIPSMEASLRKVIELAPTSQHAYNALGYSFADRNVQLDEANTLIEKANQLAPDDPFILDSLGWVKFRLSKFDEAEQALRRAYQMRPDAEIAVHLGEVLWTMGQKDDAKKIWRDAQKKDPDNATLKSTLERLKVKP</sequence>
<evidence type="ECO:0000256" key="2">
    <source>
        <dbReference type="ARBA" id="ARBA00022803"/>
    </source>
</evidence>
<dbReference type="Pfam" id="PF13432">
    <property type="entry name" value="TPR_16"/>
    <property type="match status" value="1"/>
</dbReference>
<dbReference type="InterPro" id="IPR051012">
    <property type="entry name" value="CellSynth/LPSAsmb/PSIAsmb"/>
</dbReference>
<dbReference type="Pfam" id="PF14559">
    <property type="entry name" value="TPR_19"/>
    <property type="match status" value="1"/>
</dbReference>
<dbReference type="Proteomes" id="UP000247792">
    <property type="component" value="Unassembled WGS sequence"/>
</dbReference>
<accession>A0A318JAB6</accession>
<dbReference type="SUPFAM" id="SSF48452">
    <property type="entry name" value="TPR-like"/>
    <property type="match status" value="3"/>
</dbReference>
<evidence type="ECO:0000256" key="1">
    <source>
        <dbReference type="ARBA" id="ARBA00022737"/>
    </source>
</evidence>
<evidence type="ECO:0000256" key="3">
    <source>
        <dbReference type="PROSITE-ProRule" id="PRU00339"/>
    </source>
</evidence>
<reference evidence="4 5" key="1">
    <citation type="submission" date="2018-05" db="EMBL/GenBank/DDBJ databases">
        <title>Genomic Encyclopedia of Type Strains, Phase IV (KMG-IV): sequencing the most valuable type-strain genomes for metagenomic binning, comparative biology and taxonomic classification.</title>
        <authorList>
            <person name="Goeker M."/>
        </authorList>
    </citation>
    <scope>NUCLEOTIDE SEQUENCE [LARGE SCALE GENOMIC DNA]</scope>
    <source>
        <strain evidence="4 5">DSM 19792</strain>
    </source>
</reference>
<dbReference type="PANTHER" id="PTHR45586">
    <property type="entry name" value="TPR REPEAT-CONTAINING PROTEIN PA4667"/>
    <property type="match status" value="1"/>
</dbReference>
<dbReference type="PROSITE" id="PS50005">
    <property type="entry name" value="TPR"/>
    <property type="match status" value="1"/>
</dbReference>
<protein>
    <submittedName>
        <fullName evidence="4">Flp pilus assembly protein TadD</fullName>
    </submittedName>
</protein>
<keyword evidence="5" id="KW-1185">Reference proteome</keyword>
<dbReference type="InterPro" id="IPR019734">
    <property type="entry name" value="TPR_rpt"/>
</dbReference>
<name>A0A318JAB6_9BURK</name>